<protein>
    <recommendedName>
        <fullName evidence="1">DUF58 domain-containing protein</fullName>
    </recommendedName>
</protein>
<accession>A0A1V4ATQ0</accession>
<dbReference type="SUPFAM" id="SSF53300">
    <property type="entry name" value="vWA-like"/>
    <property type="match status" value="1"/>
</dbReference>
<gene>
    <name evidence="2" type="ORF">AYP45_08950</name>
</gene>
<evidence type="ECO:0000259" key="1">
    <source>
        <dbReference type="Pfam" id="PF01882"/>
    </source>
</evidence>
<comment type="caution">
    <text evidence="2">The sequence shown here is derived from an EMBL/GenBank/DDBJ whole genome shotgun (WGS) entry which is preliminary data.</text>
</comment>
<evidence type="ECO:0000313" key="2">
    <source>
        <dbReference type="EMBL" id="OOP56470.1"/>
    </source>
</evidence>
<organism evidence="2 3">
    <name type="scientific">Candidatus Brocadia carolinensis</name>
    <dbReference type="NCBI Taxonomy" id="1004156"/>
    <lineage>
        <taxon>Bacteria</taxon>
        <taxon>Pseudomonadati</taxon>
        <taxon>Planctomycetota</taxon>
        <taxon>Candidatus Brocadiia</taxon>
        <taxon>Candidatus Brocadiales</taxon>
        <taxon>Candidatus Brocadiaceae</taxon>
        <taxon>Candidatus Brocadia</taxon>
    </lineage>
</organism>
<dbReference type="EMBL" id="AYTS01000079">
    <property type="protein sequence ID" value="OOP56470.1"/>
    <property type="molecule type" value="Genomic_DNA"/>
</dbReference>
<sequence>MKKRIRLTLQRLIGNLFAGSFSSYTNALHGLEFDELRQYQPGDDCKAIDWKATARTGKLHVRMKFVDKRVTIMFVVDKSRSEKFGSFIHTKEEVQSAILSLLVHAASEAGNEIGFLTFTDKVESFLQPKAGEKEALIKVKNILSEPPSGSYTDFHTAFSFLNEKNPPASPRIYFVRFFSALQLRAIDESALLFS</sequence>
<dbReference type="InterPro" id="IPR002881">
    <property type="entry name" value="DUF58"/>
</dbReference>
<reference evidence="2 3" key="1">
    <citation type="journal article" date="2017" name="Water Res.">
        <title>Discovery and metagenomic analysis of an anammox bacterial enrichment related to Candidatus "Brocadia caroliniensis" in a full-scale glycerol-fed nitritation-denitritation separate centrate treatment process.</title>
        <authorList>
            <person name="Park H."/>
            <person name="Brotto A.C."/>
            <person name="van Loosdrecht M.C."/>
            <person name="Chandran K."/>
        </authorList>
    </citation>
    <scope>NUCLEOTIDE SEQUENCE [LARGE SCALE GENOMIC DNA]</scope>
    <source>
        <strain evidence="2">26THWARD</strain>
    </source>
</reference>
<dbReference type="PANTHER" id="PTHR33608">
    <property type="entry name" value="BLL2464 PROTEIN"/>
    <property type="match status" value="1"/>
</dbReference>
<name>A0A1V4ATQ0_9BACT</name>
<proteinExistence type="predicted"/>
<evidence type="ECO:0000313" key="3">
    <source>
        <dbReference type="Proteomes" id="UP000189681"/>
    </source>
</evidence>
<dbReference type="InterPro" id="IPR036465">
    <property type="entry name" value="vWFA_dom_sf"/>
</dbReference>
<dbReference type="Pfam" id="PF01882">
    <property type="entry name" value="DUF58"/>
    <property type="match status" value="1"/>
</dbReference>
<feature type="domain" description="DUF58" evidence="1">
    <location>
        <begin position="35"/>
        <end position="165"/>
    </location>
</feature>
<dbReference type="PANTHER" id="PTHR33608:SF6">
    <property type="entry name" value="BLL2464 PROTEIN"/>
    <property type="match status" value="1"/>
</dbReference>
<dbReference type="STRING" id="1004156.AYP45_08950"/>
<dbReference type="Proteomes" id="UP000189681">
    <property type="component" value="Unassembled WGS sequence"/>
</dbReference>
<dbReference type="AlphaFoldDB" id="A0A1V4ATQ0"/>